<evidence type="ECO:0000256" key="2">
    <source>
        <dbReference type="ARBA" id="ARBA00022692"/>
    </source>
</evidence>
<evidence type="ECO:0000256" key="6">
    <source>
        <dbReference type="SAM" id="MobiDB-lite"/>
    </source>
</evidence>
<feature type="transmembrane region" description="Helical" evidence="7">
    <location>
        <begin position="660"/>
        <end position="681"/>
    </location>
</feature>
<evidence type="ECO:0000313" key="9">
    <source>
        <dbReference type="Proteomes" id="UP000037460"/>
    </source>
</evidence>
<evidence type="ECO:0000256" key="4">
    <source>
        <dbReference type="ARBA" id="ARBA00023136"/>
    </source>
</evidence>
<dbReference type="EMBL" id="JWZX01001972">
    <property type="protein sequence ID" value="KOO31631.1"/>
    <property type="molecule type" value="Genomic_DNA"/>
</dbReference>
<feature type="transmembrane region" description="Helical" evidence="7">
    <location>
        <begin position="702"/>
        <end position="722"/>
    </location>
</feature>
<dbReference type="InterPro" id="IPR037185">
    <property type="entry name" value="EmrE-like"/>
</dbReference>
<accession>A0A0M0JY98</accession>
<protein>
    <submittedName>
        <fullName evidence="8">Uncharacterized protein</fullName>
    </submittedName>
</protein>
<keyword evidence="3 7" id="KW-1133">Transmembrane helix</keyword>
<dbReference type="InterPro" id="IPR008521">
    <property type="entry name" value="Mg_trans_NIPA"/>
</dbReference>
<dbReference type="Proteomes" id="UP000037460">
    <property type="component" value="Unassembled WGS sequence"/>
</dbReference>
<dbReference type="SUPFAM" id="SSF103481">
    <property type="entry name" value="Multidrug resistance efflux transporter EmrE"/>
    <property type="match status" value="1"/>
</dbReference>
<proteinExistence type="predicted"/>
<evidence type="ECO:0000256" key="5">
    <source>
        <dbReference type="SAM" id="Coils"/>
    </source>
</evidence>
<feature type="transmembrane region" description="Helical" evidence="7">
    <location>
        <begin position="822"/>
        <end position="842"/>
    </location>
</feature>
<feature type="transmembrane region" description="Helical" evidence="7">
    <location>
        <begin position="631"/>
        <end position="654"/>
    </location>
</feature>
<dbReference type="PANTHER" id="PTHR12570">
    <property type="match status" value="1"/>
</dbReference>
<evidence type="ECO:0000256" key="7">
    <source>
        <dbReference type="SAM" id="Phobius"/>
    </source>
</evidence>
<name>A0A0M0JY98_9EUKA</name>
<keyword evidence="5" id="KW-0175">Coiled coil</keyword>
<feature type="coiled-coil region" evidence="5">
    <location>
        <begin position="169"/>
        <end position="238"/>
    </location>
</feature>
<feature type="compositionally biased region" description="Basic and acidic residues" evidence="6">
    <location>
        <begin position="313"/>
        <end position="325"/>
    </location>
</feature>
<dbReference type="GO" id="GO:0016020">
    <property type="term" value="C:membrane"/>
    <property type="evidence" value="ECO:0007669"/>
    <property type="project" value="UniProtKB-SubCell"/>
</dbReference>
<comment type="subcellular location">
    <subcellularLocation>
        <location evidence="1">Membrane</location>
        <topology evidence="1">Multi-pass membrane protein</topology>
    </subcellularLocation>
</comment>
<dbReference type="AlphaFoldDB" id="A0A0M0JY98"/>
<comment type="caution">
    <text evidence="8">The sequence shown here is derived from an EMBL/GenBank/DDBJ whole genome shotgun (WGS) entry which is preliminary data.</text>
</comment>
<organism evidence="8 9">
    <name type="scientific">Chrysochromulina tobinii</name>
    <dbReference type="NCBI Taxonomy" id="1460289"/>
    <lineage>
        <taxon>Eukaryota</taxon>
        <taxon>Haptista</taxon>
        <taxon>Haptophyta</taxon>
        <taxon>Prymnesiophyceae</taxon>
        <taxon>Prymnesiales</taxon>
        <taxon>Chrysochromulinaceae</taxon>
        <taxon>Chrysochromulina</taxon>
    </lineage>
</organism>
<keyword evidence="4 7" id="KW-0472">Membrane</keyword>
<evidence type="ECO:0000256" key="3">
    <source>
        <dbReference type="ARBA" id="ARBA00022989"/>
    </source>
</evidence>
<keyword evidence="2 7" id="KW-0812">Transmembrane</keyword>
<feature type="region of interest" description="Disordered" evidence="6">
    <location>
        <begin position="305"/>
        <end position="325"/>
    </location>
</feature>
<keyword evidence="9" id="KW-1185">Reference proteome</keyword>
<feature type="coiled-coil region" evidence="5">
    <location>
        <begin position="1"/>
        <end position="119"/>
    </location>
</feature>
<dbReference type="GO" id="GO:0015095">
    <property type="term" value="F:magnesium ion transmembrane transporter activity"/>
    <property type="evidence" value="ECO:0007669"/>
    <property type="project" value="InterPro"/>
</dbReference>
<sequence>ARGATLELEAIRRDLAAAQADAARELKGREASVMRVAALETALAAAEAREGEAREAVKSLQERNGKAKEVVLKQQDERKQLVSECEEMGRQLKVRSKEVERAQAEAAEAHRQLEKLKMSLSDAVGKASVLAEAKAAADKAAKGAASERDAFQAKVEKLGAAGAKVQAKLVAAKEELAKEKGASEKAIKEASALKKQLEVLSTTRERLERDAMRWREEAEDAQAESDAMRTRVSALERELAGAQGLVMQKELLLADLDPHALTNLKSERDAAADDANGFRTRSFGGGFADFSADFSAGFGDAGDAGDGSSNALQHERSMSDEERKEKAAALKAKTKAYVTELQQSYQVERAKLTAALQAAEAAASEARAELKSMAAAAASTIAEHEEKRVAAERAAALAAQDAAAQARHRPLSAPQRSTFETEVTRLRTELEVLRGASGAAGEASAASHVAAEWLAAGDRDSYERSLMRADAGHAARLAALTMALEKEASAQVEWQRIADAAKAEAEGTRRQLCALQRQMERLVSSQLDDDAAVNEVAAGKLAALTPQELRRQVASQRACIKSLDEALALAQARVHLLETARPVAAKPSTASDGKVPLLCVRIARWHAWFVGLIMYGIASVLKIVGFNLGPLTILGSIFVGALLVTNLFLGHWLLREEVTVTKVVGSLLVLCGSIVVIAATPSGVPTSFTSADMQRLLLSFEALYLASIVLIVLICFVFMFYVERTYPPPTTQAARRLRASRAASRAALSPTSPPSLHVAHPTLSTLPTTAVQPSLRLKSLMVFVYPGSLGLNEAFVDICARAYSTMLVRCVSQDGLASCHGWPLYLLMGTGIPAAFSTAYMLKVVFERFQTTLALPIEYSSLNLFSVMGGLLFFQEVDYMQHWQ</sequence>
<feature type="non-terminal residue" evidence="8">
    <location>
        <position position="1"/>
    </location>
</feature>
<gene>
    <name evidence="8" type="ORF">Ctob_010624</name>
</gene>
<feature type="coiled-coil region" evidence="5">
    <location>
        <begin position="342"/>
        <end position="401"/>
    </location>
</feature>
<reference evidence="9" key="1">
    <citation type="journal article" date="2015" name="PLoS Genet.">
        <title>Genome Sequence and Transcriptome Analyses of Chrysochromulina tobin: Metabolic Tools for Enhanced Algal Fitness in the Prominent Order Prymnesiales (Haptophyceae).</title>
        <authorList>
            <person name="Hovde B.T."/>
            <person name="Deodato C.R."/>
            <person name="Hunsperger H.M."/>
            <person name="Ryken S.A."/>
            <person name="Yost W."/>
            <person name="Jha R.K."/>
            <person name="Patterson J."/>
            <person name="Monnat R.J. Jr."/>
            <person name="Barlow S.B."/>
            <person name="Starkenburg S.R."/>
            <person name="Cattolico R.A."/>
        </authorList>
    </citation>
    <scope>NUCLEOTIDE SEQUENCE</scope>
    <source>
        <strain evidence="9">CCMP291</strain>
    </source>
</reference>
<evidence type="ECO:0000256" key="1">
    <source>
        <dbReference type="ARBA" id="ARBA00004141"/>
    </source>
</evidence>
<feature type="non-terminal residue" evidence="8">
    <location>
        <position position="884"/>
    </location>
</feature>
<evidence type="ECO:0000313" key="8">
    <source>
        <dbReference type="EMBL" id="KOO31631.1"/>
    </source>
</evidence>
<feature type="transmembrane region" description="Helical" evidence="7">
    <location>
        <begin position="854"/>
        <end position="874"/>
    </location>
</feature>